<dbReference type="PANTHER" id="PTHR46112">
    <property type="entry name" value="AMINOPEPTIDASE"/>
    <property type="match status" value="1"/>
</dbReference>
<dbReference type="InterPro" id="IPR029149">
    <property type="entry name" value="Creatin/AminoP/Spt16_N"/>
</dbReference>
<dbReference type="InterPro" id="IPR000587">
    <property type="entry name" value="Creatinase_N"/>
</dbReference>
<keyword evidence="4" id="KW-0031">Aminopeptidase</keyword>
<dbReference type="GO" id="GO:0004177">
    <property type="term" value="F:aminopeptidase activity"/>
    <property type="evidence" value="ECO:0007669"/>
    <property type="project" value="UniProtKB-KW"/>
</dbReference>
<organism evidence="4 5">
    <name type="scientific">Allostreptomyces psammosilenae</name>
    <dbReference type="NCBI Taxonomy" id="1892865"/>
    <lineage>
        <taxon>Bacteria</taxon>
        <taxon>Bacillati</taxon>
        <taxon>Actinomycetota</taxon>
        <taxon>Actinomycetes</taxon>
        <taxon>Kitasatosporales</taxon>
        <taxon>Streptomycetaceae</taxon>
        <taxon>Allostreptomyces</taxon>
    </lineage>
</organism>
<evidence type="ECO:0000259" key="3">
    <source>
        <dbReference type="Pfam" id="PF01321"/>
    </source>
</evidence>
<dbReference type="SUPFAM" id="SSF53092">
    <property type="entry name" value="Creatinase/prolidase N-terminal domain"/>
    <property type="match status" value="1"/>
</dbReference>
<evidence type="ECO:0000313" key="5">
    <source>
        <dbReference type="Proteomes" id="UP000567795"/>
    </source>
</evidence>
<dbReference type="EMBL" id="JACBZD010000001">
    <property type="protein sequence ID" value="NYI04990.1"/>
    <property type="molecule type" value="Genomic_DNA"/>
</dbReference>
<proteinExistence type="predicted"/>
<sequence>MSEAHVERRLRLRERCAALGGSAALISHPANVRYLTGCAVPGAAVLVAGAGRDGTPGAVTLLAVPDRPWVGDEVRDEDVRRALRGQEIEVITARGADPDPVPLLAGRAATAGRRVGGPVSAERLLVEEHHLTVERHRAVGEAAAGRALGSLDRAVERLRATKDAEEIAAVTEAARIADRALAELLESILVGRTERHLAMELERRMADHGADADSRVVSVGSGPNSGLPGHRADQRRVEEGDFLTVELDAVHSGYHCAIARTFLVGAVPEDWQSRLYELVFAAQRAGREALLPGAGYGDVDAAVRRVLRETAPVAAHAAAGGVPGGPPEEPAGLGVAGAVDVTGVARAAGGSGPVAGEPVGRPGVPADRTAGPVGHGVGLENVEHPLIAPEAVGRLGPCMPVTVEPGVHIPGRGGVRIQDTLVVRPAEDGGPELLTITTKELLVL</sequence>
<feature type="region of interest" description="Disordered" evidence="1">
    <location>
        <begin position="349"/>
        <end position="376"/>
    </location>
</feature>
<gene>
    <name evidence="4" type="ORF">FHU37_001933</name>
</gene>
<keyword evidence="4" id="KW-0378">Hydrolase</keyword>
<keyword evidence="4" id="KW-0645">Protease</keyword>
<dbReference type="SUPFAM" id="SSF55920">
    <property type="entry name" value="Creatinase/aminopeptidase"/>
    <property type="match status" value="1"/>
</dbReference>
<keyword evidence="5" id="KW-1185">Reference proteome</keyword>
<evidence type="ECO:0000313" key="4">
    <source>
        <dbReference type="EMBL" id="NYI04990.1"/>
    </source>
</evidence>
<dbReference type="Pfam" id="PF00557">
    <property type="entry name" value="Peptidase_M24"/>
    <property type="match status" value="1"/>
</dbReference>
<dbReference type="InterPro" id="IPR050659">
    <property type="entry name" value="Peptidase_M24B"/>
</dbReference>
<feature type="region of interest" description="Disordered" evidence="1">
    <location>
        <begin position="212"/>
        <end position="232"/>
    </location>
</feature>
<dbReference type="RefSeq" id="WP_179813812.1">
    <property type="nucleotide sequence ID" value="NZ_JACBZD010000001.1"/>
</dbReference>
<name>A0A852ZUN6_9ACTN</name>
<dbReference type="AlphaFoldDB" id="A0A852ZUN6"/>
<dbReference type="InterPro" id="IPR036005">
    <property type="entry name" value="Creatinase/aminopeptidase-like"/>
</dbReference>
<feature type="domain" description="Peptidase M24" evidence="2">
    <location>
        <begin position="170"/>
        <end position="424"/>
    </location>
</feature>
<comment type="caution">
    <text evidence="4">The sequence shown here is derived from an EMBL/GenBank/DDBJ whole genome shotgun (WGS) entry which is preliminary data.</text>
</comment>
<dbReference type="Proteomes" id="UP000567795">
    <property type="component" value="Unassembled WGS sequence"/>
</dbReference>
<accession>A0A852ZUN6</accession>
<evidence type="ECO:0000256" key="1">
    <source>
        <dbReference type="SAM" id="MobiDB-lite"/>
    </source>
</evidence>
<reference evidence="4 5" key="1">
    <citation type="submission" date="2020-07" db="EMBL/GenBank/DDBJ databases">
        <title>Sequencing the genomes of 1000 actinobacteria strains.</title>
        <authorList>
            <person name="Klenk H.-P."/>
        </authorList>
    </citation>
    <scope>NUCLEOTIDE SEQUENCE [LARGE SCALE GENOMIC DNA]</scope>
    <source>
        <strain evidence="4 5">DSM 42178</strain>
    </source>
</reference>
<dbReference type="InterPro" id="IPR000994">
    <property type="entry name" value="Pept_M24"/>
</dbReference>
<dbReference type="Gene3D" id="3.40.350.10">
    <property type="entry name" value="Creatinase/prolidase N-terminal domain"/>
    <property type="match status" value="1"/>
</dbReference>
<dbReference type="Gene3D" id="3.90.230.10">
    <property type="entry name" value="Creatinase/methionine aminopeptidase superfamily"/>
    <property type="match status" value="1"/>
</dbReference>
<feature type="domain" description="Creatinase N-terminal" evidence="3">
    <location>
        <begin position="8"/>
        <end position="160"/>
    </location>
</feature>
<dbReference type="Pfam" id="PF01321">
    <property type="entry name" value="Creatinase_N"/>
    <property type="match status" value="1"/>
</dbReference>
<dbReference type="PANTHER" id="PTHR46112:SF8">
    <property type="entry name" value="CYTOPLASMIC PEPTIDASE PEPQ-RELATED"/>
    <property type="match status" value="1"/>
</dbReference>
<protein>
    <submittedName>
        <fullName evidence="4">Xaa-Pro aminopeptidase</fullName>
    </submittedName>
</protein>
<evidence type="ECO:0000259" key="2">
    <source>
        <dbReference type="Pfam" id="PF00557"/>
    </source>
</evidence>